<evidence type="ECO:0000259" key="2">
    <source>
        <dbReference type="PROSITE" id="PS50144"/>
    </source>
</evidence>
<dbReference type="Pfam" id="PF00651">
    <property type="entry name" value="BTB"/>
    <property type="match status" value="1"/>
</dbReference>
<sequence>MSGVSEKDPKYFTCTWTIENVSYCLKRDNEKIYSPVFIANVLNGTEWRLFLFFDGNDLSGVLYREKSDEGPLTITLDLDFAILSKGSLPLVVQERKAQSFIKNFSWKFSGLCKRTKLLGSRRNTFLPNDSLTVRCRMRKRNEIIPETIICLARTRIGIQKRTFTWAIKNFSTLQPHQENILTVEAISKQALSLAFKMFLDCDENVQIEVSQDGMDVNQNSNLVRCQIAVVDERGNVIDSTDINAPSDLEAQNQTFKLPHFLTKNKIVANDKLYLFDDDTLFLFGQCEFYVGAVYNQVVSCRSIQDAEVFKQIPCGRTVQDNGKDFNGQNIQHLLSSEILEDFSTLKDDIEHLYEEQKLCDFTIRTADESFPVHKAILCARSPVFCAMLKNDTKEHLKDSVDVPDVNSSTMKKLLHFVYTDEVDDLRWEDATQLYFAADKYEVLPLKQICSTFLKSSVCPDNACEVLLLSDMHQDKELKSAARNFVYDHGNMIVGSEQWKSLEQSNVQLALETLEHVFLRRINSCSCSNLRKDSS</sequence>
<dbReference type="PROSITE" id="PS50097">
    <property type="entry name" value="BTB"/>
    <property type="match status" value="1"/>
</dbReference>
<organism evidence="3 4">
    <name type="scientific">Oedothorax gibbosus</name>
    <dbReference type="NCBI Taxonomy" id="931172"/>
    <lineage>
        <taxon>Eukaryota</taxon>
        <taxon>Metazoa</taxon>
        <taxon>Ecdysozoa</taxon>
        <taxon>Arthropoda</taxon>
        <taxon>Chelicerata</taxon>
        <taxon>Arachnida</taxon>
        <taxon>Araneae</taxon>
        <taxon>Araneomorphae</taxon>
        <taxon>Entelegynae</taxon>
        <taxon>Araneoidea</taxon>
        <taxon>Linyphiidae</taxon>
        <taxon>Erigoninae</taxon>
        <taxon>Oedothorax</taxon>
    </lineage>
</organism>
<evidence type="ECO:0000313" key="4">
    <source>
        <dbReference type="Proteomes" id="UP000827092"/>
    </source>
</evidence>
<dbReference type="Gene3D" id="1.25.40.420">
    <property type="match status" value="1"/>
</dbReference>
<dbReference type="SUPFAM" id="SSF49599">
    <property type="entry name" value="TRAF domain-like"/>
    <property type="match status" value="1"/>
</dbReference>
<dbReference type="PANTHER" id="PTHR24413">
    <property type="entry name" value="SPECKLE-TYPE POZ PROTEIN"/>
    <property type="match status" value="1"/>
</dbReference>
<dbReference type="PROSITE" id="PS50144">
    <property type="entry name" value="MATH"/>
    <property type="match status" value="1"/>
</dbReference>
<dbReference type="Gene3D" id="3.30.710.10">
    <property type="entry name" value="Potassium Channel Kv1.1, Chain A"/>
    <property type="match status" value="1"/>
</dbReference>
<dbReference type="CDD" id="cd00121">
    <property type="entry name" value="MATH"/>
    <property type="match status" value="1"/>
</dbReference>
<dbReference type="Pfam" id="PF22486">
    <property type="entry name" value="MATH_2"/>
    <property type="match status" value="1"/>
</dbReference>
<protein>
    <submittedName>
        <fullName evidence="3">Uncharacterized protein</fullName>
    </submittedName>
</protein>
<comment type="caution">
    <text evidence="3">The sequence shown here is derived from an EMBL/GenBank/DDBJ whole genome shotgun (WGS) entry which is preliminary data.</text>
</comment>
<feature type="domain" description="MATH" evidence="2">
    <location>
        <begin position="11"/>
        <end position="137"/>
    </location>
</feature>
<name>A0AAV6U2R9_9ARAC</name>
<proteinExistence type="predicted"/>
<evidence type="ECO:0000313" key="3">
    <source>
        <dbReference type="EMBL" id="KAG8178311.1"/>
    </source>
</evidence>
<reference evidence="3 4" key="1">
    <citation type="journal article" date="2022" name="Nat. Ecol. Evol.">
        <title>A masculinizing supergene underlies an exaggerated male reproductive morph in a spider.</title>
        <authorList>
            <person name="Hendrickx F."/>
            <person name="De Corte Z."/>
            <person name="Sonet G."/>
            <person name="Van Belleghem S.M."/>
            <person name="Kostlbacher S."/>
            <person name="Vangestel C."/>
        </authorList>
    </citation>
    <scope>NUCLEOTIDE SEQUENCE [LARGE SCALE GENOMIC DNA]</scope>
    <source>
        <strain evidence="3">W744_W776</strain>
    </source>
</reference>
<dbReference type="SUPFAM" id="SSF54695">
    <property type="entry name" value="POZ domain"/>
    <property type="match status" value="1"/>
</dbReference>
<dbReference type="Proteomes" id="UP000827092">
    <property type="component" value="Unassembled WGS sequence"/>
</dbReference>
<dbReference type="InterPro" id="IPR011333">
    <property type="entry name" value="SKP1/BTB/POZ_sf"/>
</dbReference>
<dbReference type="InterPro" id="IPR008974">
    <property type="entry name" value="TRAF-like"/>
</dbReference>
<dbReference type="Gene3D" id="2.60.210.10">
    <property type="entry name" value="Apoptosis, Tumor Necrosis Factor Receptor Associated Protein 2, Chain A"/>
    <property type="match status" value="1"/>
</dbReference>
<dbReference type="GO" id="GO:0030163">
    <property type="term" value="P:protein catabolic process"/>
    <property type="evidence" value="ECO:0007669"/>
    <property type="project" value="UniProtKB-ARBA"/>
</dbReference>
<dbReference type="AlphaFoldDB" id="A0AAV6U2R9"/>
<feature type="domain" description="BTB" evidence="1">
    <location>
        <begin position="359"/>
        <end position="426"/>
    </location>
</feature>
<dbReference type="InterPro" id="IPR000210">
    <property type="entry name" value="BTB/POZ_dom"/>
</dbReference>
<dbReference type="InterPro" id="IPR002083">
    <property type="entry name" value="MATH/TRAF_dom"/>
</dbReference>
<dbReference type="CDD" id="cd18186">
    <property type="entry name" value="BTB_POZ_ZBTB_KLHL-like"/>
    <property type="match status" value="1"/>
</dbReference>
<dbReference type="EMBL" id="JAFNEN010000703">
    <property type="protein sequence ID" value="KAG8178311.1"/>
    <property type="molecule type" value="Genomic_DNA"/>
</dbReference>
<evidence type="ECO:0000259" key="1">
    <source>
        <dbReference type="PROSITE" id="PS50097"/>
    </source>
</evidence>
<dbReference type="SMART" id="SM00225">
    <property type="entry name" value="BTB"/>
    <property type="match status" value="1"/>
</dbReference>
<gene>
    <name evidence="3" type="ORF">JTE90_026281</name>
</gene>
<keyword evidence="4" id="KW-1185">Reference proteome</keyword>
<accession>A0AAV6U2R9</accession>